<keyword evidence="2 3" id="KW-0663">Pyridoxal phosphate</keyword>
<dbReference type="Gene3D" id="3.90.1150.10">
    <property type="entry name" value="Aspartate Aminotransferase, domain 1"/>
    <property type="match status" value="1"/>
</dbReference>
<evidence type="ECO:0000256" key="3">
    <source>
        <dbReference type="RuleBase" id="RU362118"/>
    </source>
</evidence>
<keyword evidence="4" id="KW-0808">Transferase</keyword>
<dbReference type="GO" id="GO:0019346">
    <property type="term" value="P:transsulfuration"/>
    <property type="evidence" value="ECO:0007669"/>
    <property type="project" value="InterPro"/>
</dbReference>
<dbReference type="GO" id="GO:0005737">
    <property type="term" value="C:cytoplasm"/>
    <property type="evidence" value="ECO:0007669"/>
    <property type="project" value="TreeGrafter"/>
</dbReference>
<dbReference type="PANTHER" id="PTHR11808">
    <property type="entry name" value="TRANS-SULFURATION ENZYME FAMILY MEMBER"/>
    <property type="match status" value="1"/>
</dbReference>
<dbReference type="EMBL" id="NKCZ01000097">
    <property type="protein sequence ID" value="POD85143.1"/>
    <property type="molecule type" value="Genomic_DNA"/>
</dbReference>
<comment type="similarity">
    <text evidence="3">Belongs to the trans-sulfuration enzymes family.</text>
</comment>
<reference evidence="4 5" key="1">
    <citation type="submission" date="2017-06" db="EMBL/GenBank/DDBJ databases">
        <title>Genome sequence of Lactobacillus plantarum subsp. plantarum strain SRCM101258.</title>
        <authorList>
            <person name="Cho S.H."/>
        </authorList>
    </citation>
    <scope>NUCLEOTIDE SEQUENCE [LARGE SCALE GENOMIC DNA]</scope>
    <source>
        <strain evidence="4 5">SRCM101258</strain>
    </source>
</reference>
<gene>
    <name evidence="4" type="primary">metB</name>
    <name evidence="4" type="ORF">S101258_01454</name>
</gene>
<accession>A0A2S3U686</accession>
<protein>
    <submittedName>
        <fullName evidence="4">Cystathionine gamma-synthase</fullName>
        <ecNumber evidence="4">2.5.1.48</ecNumber>
    </submittedName>
</protein>
<proteinExistence type="inferred from homology"/>
<sequence>MNVISFAESLGGVESLLTVPAVQTHADLTEEQRQSKGITANLLRLSVGIENSADLAADLKQALIRATK</sequence>
<dbReference type="GO" id="GO:0030170">
    <property type="term" value="F:pyridoxal phosphate binding"/>
    <property type="evidence" value="ECO:0007669"/>
    <property type="project" value="InterPro"/>
</dbReference>
<evidence type="ECO:0000313" key="5">
    <source>
        <dbReference type="Proteomes" id="UP000236990"/>
    </source>
</evidence>
<organism evidence="4 5">
    <name type="scientific">Lactiplantibacillus plantarum subsp. plantarum</name>
    <dbReference type="NCBI Taxonomy" id="337330"/>
    <lineage>
        <taxon>Bacteria</taxon>
        <taxon>Bacillati</taxon>
        <taxon>Bacillota</taxon>
        <taxon>Bacilli</taxon>
        <taxon>Lactobacillales</taxon>
        <taxon>Lactobacillaceae</taxon>
        <taxon>Lactiplantibacillus</taxon>
    </lineage>
</organism>
<dbReference type="AlphaFoldDB" id="A0A2S3U686"/>
<dbReference type="InterPro" id="IPR000277">
    <property type="entry name" value="Cys/Met-Metab_PyrdxlP-dep_enz"/>
</dbReference>
<comment type="caution">
    <text evidence="4">The sequence shown here is derived from an EMBL/GenBank/DDBJ whole genome shotgun (WGS) entry which is preliminary data.</text>
</comment>
<evidence type="ECO:0000256" key="2">
    <source>
        <dbReference type="ARBA" id="ARBA00022898"/>
    </source>
</evidence>
<dbReference type="InterPro" id="IPR015422">
    <property type="entry name" value="PyrdxlP-dep_Trfase_small"/>
</dbReference>
<dbReference type="PANTHER" id="PTHR11808:SF90">
    <property type="entry name" value="CYSTATHIONINE GAMMA-SYNTHASE"/>
    <property type="match status" value="1"/>
</dbReference>
<comment type="cofactor">
    <cofactor evidence="1 3">
        <name>pyridoxal 5'-phosphate</name>
        <dbReference type="ChEBI" id="CHEBI:597326"/>
    </cofactor>
</comment>
<dbReference type="GO" id="GO:0016846">
    <property type="term" value="F:carbon-sulfur lyase activity"/>
    <property type="evidence" value="ECO:0007669"/>
    <property type="project" value="TreeGrafter"/>
</dbReference>
<dbReference type="InterPro" id="IPR015424">
    <property type="entry name" value="PyrdxlP-dep_Trfase"/>
</dbReference>
<evidence type="ECO:0000256" key="1">
    <source>
        <dbReference type="ARBA" id="ARBA00001933"/>
    </source>
</evidence>
<name>A0A2S3U686_LACPN</name>
<dbReference type="Pfam" id="PF01053">
    <property type="entry name" value="Cys_Met_Meta_PP"/>
    <property type="match status" value="1"/>
</dbReference>
<dbReference type="GO" id="GO:0003962">
    <property type="term" value="F:cystathionine gamma-synthase activity"/>
    <property type="evidence" value="ECO:0007669"/>
    <property type="project" value="UniProtKB-EC"/>
</dbReference>
<evidence type="ECO:0000313" key="4">
    <source>
        <dbReference type="EMBL" id="POD85143.1"/>
    </source>
</evidence>
<dbReference type="EC" id="2.5.1.48" evidence="4"/>
<dbReference type="Proteomes" id="UP000236990">
    <property type="component" value="Unassembled WGS sequence"/>
</dbReference>
<dbReference type="SUPFAM" id="SSF53383">
    <property type="entry name" value="PLP-dependent transferases"/>
    <property type="match status" value="1"/>
</dbReference>